<evidence type="ECO:0000313" key="1">
    <source>
        <dbReference type="EMBL" id="SQC16446.1"/>
    </source>
</evidence>
<dbReference type="AlphaFoldDB" id="A0A2X3CXF9"/>
<accession>A0A2X3CXF9</accession>
<evidence type="ECO:0000313" key="2">
    <source>
        <dbReference type="Proteomes" id="UP000251123"/>
    </source>
</evidence>
<reference evidence="1 2" key="1">
    <citation type="submission" date="2018-06" db="EMBL/GenBank/DDBJ databases">
        <authorList>
            <consortium name="Pathogen Informatics"/>
            <person name="Doyle S."/>
        </authorList>
    </citation>
    <scope>NUCLEOTIDE SEQUENCE [LARGE SCALE GENOMIC DNA]</scope>
    <source>
        <strain evidence="1 2">NCTC9601</strain>
    </source>
</reference>
<sequence>MILDSTLDEKKGIPTRYLILLMIFVGDGSELWRPRDLVYRRY</sequence>
<name>A0A2X3CXF9_KLEPN</name>
<gene>
    <name evidence="1" type="ORF">NCTC9601_04095</name>
</gene>
<protein>
    <submittedName>
        <fullName evidence="1">Galactonate transporter</fullName>
    </submittedName>
</protein>
<organism evidence="1 2">
    <name type="scientific">Klebsiella pneumoniae</name>
    <dbReference type="NCBI Taxonomy" id="573"/>
    <lineage>
        <taxon>Bacteria</taxon>
        <taxon>Pseudomonadati</taxon>
        <taxon>Pseudomonadota</taxon>
        <taxon>Gammaproteobacteria</taxon>
        <taxon>Enterobacterales</taxon>
        <taxon>Enterobacteriaceae</taxon>
        <taxon>Klebsiella/Raoultella group</taxon>
        <taxon>Klebsiella</taxon>
        <taxon>Klebsiella pneumoniae complex</taxon>
    </lineage>
</organism>
<proteinExistence type="predicted"/>
<dbReference type="EMBL" id="UASN01000022">
    <property type="protein sequence ID" value="SQC16446.1"/>
    <property type="molecule type" value="Genomic_DNA"/>
</dbReference>
<dbReference type="Proteomes" id="UP000251123">
    <property type="component" value="Unassembled WGS sequence"/>
</dbReference>